<dbReference type="SFLD" id="SFLDG00358">
    <property type="entry name" value="Main_(cytGST)"/>
    <property type="match status" value="1"/>
</dbReference>
<organism evidence="3 4">
    <name type="scientific">Klebsormidium nitens</name>
    <name type="common">Green alga</name>
    <name type="synonym">Ulothrix nitens</name>
    <dbReference type="NCBI Taxonomy" id="105231"/>
    <lineage>
        <taxon>Eukaryota</taxon>
        <taxon>Viridiplantae</taxon>
        <taxon>Streptophyta</taxon>
        <taxon>Klebsormidiophyceae</taxon>
        <taxon>Klebsormidiales</taxon>
        <taxon>Klebsormidiaceae</taxon>
        <taxon>Klebsormidium</taxon>
    </lineage>
</organism>
<dbReference type="GO" id="GO:0004364">
    <property type="term" value="F:glutathione transferase activity"/>
    <property type="evidence" value="ECO:0007669"/>
    <property type="project" value="InterPro"/>
</dbReference>
<dbReference type="SUPFAM" id="SSF47616">
    <property type="entry name" value="GST C-terminal domain-like"/>
    <property type="match status" value="1"/>
</dbReference>
<dbReference type="InterPro" id="IPR010987">
    <property type="entry name" value="Glutathione-S-Trfase_C-like"/>
</dbReference>
<dbReference type="PANTHER" id="PTHR45374">
    <property type="entry name" value="GLUTATHIONE S-TRANSFERASE TCHQD"/>
    <property type="match status" value="1"/>
</dbReference>
<reference evidence="3 4" key="1">
    <citation type="journal article" date="2014" name="Nat. Commun.">
        <title>Klebsormidium flaccidum genome reveals primary factors for plant terrestrial adaptation.</title>
        <authorList>
            <person name="Hori K."/>
            <person name="Maruyama F."/>
            <person name="Fujisawa T."/>
            <person name="Togashi T."/>
            <person name="Yamamoto N."/>
            <person name="Seo M."/>
            <person name="Sato S."/>
            <person name="Yamada T."/>
            <person name="Mori H."/>
            <person name="Tajima N."/>
            <person name="Moriyama T."/>
            <person name="Ikeuchi M."/>
            <person name="Watanabe M."/>
            <person name="Wada H."/>
            <person name="Kobayashi K."/>
            <person name="Saito M."/>
            <person name="Masuda T."/>
            <person name="Sasaki-Sekimoto Y."/>
            <person name="Mashiguchi K."/>
            <person name="Awai K."/>
            <person name="Shimojima M."/>
            <person name="Masuda S."/>
            <person name="Iwai M."/>
            <person name="Nobusawa T."/>
            <person name="Narise T."/>
            <person name="Kondo S."/>
            <person name="Saito H."/>
            <person name="Sato R."/>
            <person name="Murakawa M."/>
            <person name="Ihara Y."/>
            <person name="Oshima-Yamada Y."/>
            <person name="Ohtaka K."/>
            <person name="Satoh M."/>
            <person name="Sonobe K."/>
            <person name="Ishii M."/>
            <person name="Ohtani R."/>
            <person name="Kanamori-Sato M."/>
            <person name="Honoki R."/>
            <person name="Miyazaki D."/>
            <person name="Mochizuki H."/>
            <person name="Umetsu J."/>
            <person name="Higashi K."/>
            <person name="Shibata D."/>
            <person name="Kamiya Y."/>
            <person name="Sato N."/>
            <person name="Nakamura Y."/>
            <person name="Tabata S."/>
            <person name="Ida S."/>
            <person name="Kurokawa K."/>
            <person name="Ohta H."/>
        </authorList>
    </citation>
    <scope>NUCLEOTIDE SEQUENCE [LARGE SCALE GENOMIC DNA]</scope>
    <source>
        <strain evidence="3 4">NIES-2285</strain>
    </source>
</reference>
<evidence type="ECO:0000259" key="2">
    <source>
        <dbReference type="PROSITE" id="PS50405"/>
    </source>
</evidence>
<dbReference type="PANTHER" id="PTHR45374:SF1">
    <property type="entry name" value="GLUTATHIONE S-TRANSFERASE TCHQD"/>
    <property type="match status" value="1"/>
</dbReference>
<dbReference type="STRING" id="105231.A0A1Y1ILN2"/>
<sequence length="253" mass="29640">MLVLEEKGLDYWGHVMNPFDGSCLEEEYMKMNNKGTVPTLIDHRISLIETKTIVRYLDSMFEPLGKDLVNRPLVNNWVQQLTDWDDTFWTYAYMPGSNGRYLRGKLSEFKRRCIIARMERHPSLVPSYRAKLDALHKLLEDIRNPEMVNENMRQLYVLLDAAERQLAVTSFLCGDALSTADCMLLPILARIELADLTKEILEPRPNLLEYLQEMKRRPSFEKVVLKPQRSFSKMKRMLPTLVGIHWRSLVKSY</sequence>
<dbReference type="InterPro" id="IPR004045">
    <property type="entry name" value="Glutathione_S-Trfase_N"/>
</dbReference>
<feature type="domain" description="GST C-terminal" evidence="2">
    <location>
        <begin position="107"/>
        <end position="231"/>
    </location>
</feature>
<feature type="domain" description="GST N-terminal" evidence="1">
    <location>
        <begin position="1"/>
        <end position="65"/>
    </location>
</feature>
<dbReference type="InterPro" id="IPR040079">
    <property type="entry name" value="Glutathione_S-Trfase"/>
</dbReference>
<dbReference type="OrthoDB" id="418495at2759"/>
<evidence type="ECO:0000313" key="4">
    <source>
        <dbReference type="Proteomes" id="UP000054558"/>
    </source>
</evidence>
<dbReference type="AlphaFoldDB" id="A0A1Y1ILN2"/>
<dbReference type="EMBL" id="DF237798">
    <property type="protein sequence ID" value="GAQ91770.1"/>
    <property type="molecule type" value="Genomic_DNA"/>
</dbReference>
<proteinExistence type="predicted"/>
<evidence type="ECO:0000313" key="3">
    <source>
        <dbReference type="EMBL" id="GAQ91770.1"/>
    </source>
</evidence>
<dbReference type="InterPro" id="IPR036282">
    <property type="entry name" value="Glutathione-S-Trfase_C_sf"/>
</dbReference>
<dbReference type="OMA" id="LKTWCFV"/>
<dbReference type="Pfam" id="PF02798">
    <property type="entry name" value="GST_N"/>
    <property type="match status" value="1"/>
</dbReference>
<dbReference type="InterPro" id="IPR036249">
    <property type="entry name" value="Thioredoxin-like_sf"/>
</dbReference>
<evidence type="ECO:0000259" key="1">
    <source>
        <dbReference type="PROSITE" id="PS50404"/>
    </source>
</evidence>
<dbReference type="Proteomes" id="UP000054558">
    <property type="component" value="Unassembled WGS sequence"/>
</dbReference>
<dbReference type="InterPro" id="IPR044617">
    <property type="entry name" value="TCHQD"/>
</dbReference>
<keyword evidence="4" id="KW-1185">Reference proteome</keyword>
<dbReference type="Pfam" id="PF13410">
    <property type="entry name" value="GST_C_2"/>
    <property type="match status" value="1"/>
</dbReference>
<gene>
    <name evidence="3" type="ORF">KFL_008490040</name>
</gene>
<dbReference type="PROSITE" id="PS50404">
    <property type="entry name" value="GST_NTER"/>
    <property type="match status" value="1"/>
</dbReference>
<accession>A0A1Y1ILN2</accession>
<dbReference type="Gene3D" id="1.20.1050.10">
    <property type="match status" value="1"/>
</dbReference>
<protein>
    <submittedName>
        <fullName evidence="3">Glutathione S-transferase family protein</fullName>
    </submittedName>
</protein>
<name>A0A1Y1ILN2_KLENI</name>
<dbReference type="CDD" id="cd00299">
    <property type="entry name" value="GST_C_family"/>
    <property type="match status" value="1"/>
</dbReference>
<dbReference type="Gene3D" id="3.40.30.10">
    <property type="entry name" value="Glutaredoxin"/>
    <property type="match status" value="1"/>
</dbReference>
<keyword evidence="3" id="KW-0808">Transferase</keyword>
<dbReference type="PROSITE" id="PS50405">
    <property type="entry name" value="GST_CTER"/>
    <property type="match status" value="1"/>
</dbReference>
<dbReference type="SUPFAM" id="SSF52833">
    <property type="entry name" value="Thioredoxin-like"/>
    <property type="match status" value="1"/>
</dbReference>
<dbReference type="SFLD" id="SFLDS00019">
    <property type="entry name" value="Glutathione_Transferase_(cytos"/>
    <property type="match status" value="1"/>
</dbReference>